<gene>
    <name evidence="7" type="ORF">X801_07864</name>
</gene>
<sequence>MVLFKTSKEFKGQDYHSLRKQQLSRGVQFVDDEFPTESIHSFGPDVEFKRPTELVDFPCLKAAEDYFSLKKGDVENFNILLAFTSLRYCPKLWAKVFVDPSSQDWNKVFPKEHPGIFRVRIWQEGIFLDVTIDDRLPCRNGKLLSTSSSSPTEFWPSILEKAYAK</sequence>
<evidence type="ECO:0000256" key="5">
    <source>
        <dbReference type="PROSITE-ProRule" id="PRU00239"/>
    </source>
</evidence>
<dbReference type="PRINTS" id="PR00704">
    <property type="entry name" value="CALPAIN"/>
</dbReference>
<evidence type="ECO:0000313" key="8">
    <source>
        <dbReference type="Proteomes" id="UP000243686"/>
    </source>
</evidence>
<keyword evidence="2" id="KW-0645">Protease</keyword>
<organism evidence="7 8">
    <name type="scientific">Opisthorchis viverrini</name>
    <name type="common">Southeast Asian liver fluke</name>
    <dbReference type="NCBI Taxonomy" id="6198"/>
    <lineage>
        <taxon>Eukaryota</taxon>
        <taxon>Metazoa</taxon>
        <taxon>Spiralia</taxon>
        <taxon>Lophotrochozoa</taxon>
        <taxon>Platyhelminthes</taxon>
        <taxon>Trematoda</taxon>
        <taxon>Digenea</taxon>
        <taxon>Opisthorchiida</taxon>
        <taxon>Opisthorchiata</taxon>
        <taxon>Opisthorchiidae</taxon>
        <taxon>Opisthorchis</taxon>
    </lineage>
</organism>
<dbReference type="SUPFAM" id="SSF54001">
    <property type="entry name" value="Cysteine proteinases"/>
    <property type="match status" value="1"/>
</dbReference>
<proteinExistence type="inferred from homology"/>
<dbReference type="InterPro" id="IPR001300">
    <property type="entry name" value="Peptidase_C2_calpain_cat"/>
</dbReference>
<comment type="caution">
    <text evidence="5">Lacks conserved residue(s) required for the propagation of feature annotation.</text>
</comment>
<dbReference type="GO" id="GO:0005737">
    <property type="term" value="C:cytoplasm"/>
    <property type="evidence" value="ECO:0007669"/>
    <property type="project" value="TreeGrafter"/>
</dbReference>
<dbReference type="AlphaFoldDB" id="A0A1S8WPI4"/>
<dbReference type="Proteomes" id="UP000243686">
    <property type="component" value="Unassembled WGS sequence"/>
</dbReference>
<reference evidence="7 8" key="1">
    <citation type="submission" date="2015-03" db="EMBL/GenBank/DDBJ databases">
        <title>Draft genome of the nematode, Opisthorchis viverrini.</title>
        <authorList>
            <person name="Mitreva M."/>
        </authorList>
    </citation>
    <scope>NUCLEOTIDE SEQUENCE [LARGE SCALE GENOMIC DNA]</scope>
    <source>
        <strain evidence="7">Khon Kaen</strain>
    </source>
</reference>
<keyword evidence="4" id="KW-0788">Thiol protease</keyword>
<dbReference type="Pfam" id="PF00648">
    <property type="entry name" value="Peptidase_C2"/>
    <property type="match status" value="1"/>
</dbReference>
<dbReference type="GO" id="GO:0006508">
    <property type="term" value="P:proteolysis"/>
    <property type="evidence" value="ECO:0007669"/>
    <property type="project" value="UniProtKB-KW"/>
</dbReference>
<dbReference type="PANTHER" id="PTHR10183">
    <property type="entry name" value="CALPAIN"/>
    <property type="match status" value="1"/>
</dbReference>
<dbReference type="PANTHER" id="PTHR10183:SF379">
    <property type="entry name" value="CALPAIN-5"/>
    <property type="match status" value="1"/>
</dbReference>
<feature type="domain" description="Calpain catalytic" evidence="6">
    <location>
        <begin position="28"/>
        <end position="165"/>
    </location>
</feature>
<evidence type="ECO:0000256" key="1">
    <source>
        <dbReference type="ARBA" id="ARBA00007623"/>
    </source>
</evidence>
<dbReference type="PROSITE" id="PS50203">
    <property type="entry name" value="CALPAIN_CAT"/>
    <property type="match status" value="1"/>
</dbReference>
<dbReference type="GO" id="GO:0004198">
    <property type="term" value="F:calcium-dependent cysteine-type endopeptidase activity"/>
    <property type="evidence" value="ECO:0007669"/>
    <property type="project" value="InterPro"/>
</dbReference>
<evidence type="ECO:0000256" key="3">
    <source>
        <dbReference type="ARBA" id="ARBA00022801"/>
    </source>
</evidence>
<evidence type="ECO:0000259" key="6">
    <source>
        <dbReference type="PROSITE" id="PS50203"/>
    </source>
</evidence>
<protein>
    <recommendedName>
        <fullName evidence="6">Calpain catalytic domain-containing protein</fullName>
    </recommendedName>
</protein>
<evidence type="ECO:0000256" key="4">
    <source>
        <dbReference type="ARBA" id="ARBA00022807"/>
    </source>
</evidence>
<evidence type="ECO:0000313" key="7">
    <source>
        <dbReference type="EMBL" id="OON16325.1"/>
    </source>
</evidence>
<keyword evidence="3" id="KW-0378">Hydrolase</keyword>
<name>A0A1S8WPI4_OPIVI</name>
<dbReference type="InterPro" id="IPR038765">
    <property type="entry name" value="Papain-like_cys_pep_sf"/>
</dbReference>
<accession>A0A1S8WPI4</accession>
<dbReference type="InterPro" id="IPR022684">
    <property type="entry name" value="Calpain_cysteine_protease"/>
</dbReference>
<comment type="similarity">
    <text evidence="1">Belongs to the peptidase C2 family.</text>
</comment>
<dbReference type="EMBL" id="KV897907">
    <property type="protein sequence ID" value="OON16325.1"/>
    <property type="molecule type" value="Genomic_DNA"/>
</dbReference>
<evidence type="ECO:0000256" key="2">
    <source>
        <dbReference type="ARBA" id="ARBA00022670"/>
    </source>
</evidence>
<keyword evidence="8" id="KW-1185">Reference proteome</keyword>